<dbReference type="SUPFAM" id="SSF55874">
    <property type="entry name" value="ATPase domain of HSP90 chaperone/DNA topoisomerase II/histidine kinase"/>
    <property type="match status" value="1"/>
</dbReference>
<gene>
    <name evidence="11" type="ORF">HKK74_12460</name>
</gene>
<evidence type="ECO:0000256" key="7">
    <source>
        <dbReference type="ARBA" id="ARBA00022840"/>
    </source>
</evidence>
<dbReference type="Gene3D" id="1.20.5.1930">
    <property type="match status" value="1"/>
</dbReference>
<dbReference type="InterPro" id="IPR003594">
    <property type="entry name" value="HATPase_dom"/>
</dbReference>
<evidence type="ECO:0000256" key="4">
    <source>
        <dbReference type="ARBA" id="ARBA00022679"/>
    </source>
</evidence>
<evidence type="ECO:0000259" key="9">
    <source>
        <dbReference type="Pfam" id="PF02518"/>
    </source>
</evidence>
<feature type="domain" description="Histidine kinase/HSP90-like ATPase" evidence="9">
    <location>
        <begin position="142"/>
        <end position="228"/>
    </location>
</feature>
<dbReference type="EMBL" id="JABVEC010000007">
    <property type="protein sequence ID" value="MBC6466308.1"/>
    <property type="molecule type" value="Genomic_DNA"/>
</dbReference>
<evidence type="ECO:0000256" key="1">
    <source>
        <dbReference type="ARBA" id="ARBA00000085"/>
    </source>
</evidence>
<evidence type="ECO:0000256" key="2">
    <source>
        <dbReference type="ARBA" id="ARBA00012438"/>
    </source>
</evidence>
<dbReference type="InterPro" id="IPR036890">
    <property type="entry name" value="HATPase_C_sf"/>
</dbReference>
<dbReference type="Pfam" id="PF07730">
    <property type="entry name" value="HisKA_3"/>
    <property type="match status" value="1"/>
</dbReference>
<dbReference type="GO" id="GO:0016301">
    <property type="term" value="F:kinase activity"/>
    <property type="evidence" value="ECO:0007669"/>
    <property type="project" value="UniProtKB-KW"/>
</dbReference>
<keyword evidence="6 11" id="KW-0418">Kinase</keyword>
<accession>A0ABR7LNQ3</accession>
<dbReference type="InterPro" id="IPR050482">
    <property type="entry name" value="Sensor_HK_TwoCompSys"/>
</dbReference>
<keyword evidence="3" id="KW-0597">Phosphoprotein</keyword>
<keyword evidence="4" id="KW-0808">Transferase</keyword>
<keyword evidence="7" id="KW-0067">ATP-binding</keyword>
<dbReference type="EC" id="2.7.13.3" evidence="2"/>
<keyword evidence="12" id="KW-1185">Reference proteome</keyword>
<evidence type="ECO:0000313" key="12">
    <source>
        <dbReference type="Proteomes" id="UP000805614"/>
    </source>
</evidence>
<keyword evidence="5" id="KW-0547">Nucleotide-binding</keyword>
<organism evidence="11 12">
    <name type="scientific">Actinomadura alba</name>
    <dbReference type="NCBI Taxonomy" id="406431"/>
    <lineage>
        <taxon>Bacteria</taxon>
        <taxon>Bacillati</taxon>
        <taxon>Actinomycetota</taxon>
        <taxon>Actinomycetes</taxon>
        <taxon>Streptosporangiales</taxon>
        <taxon>Thermomonosporaceae</taxon>
        <taxon>Actinomadura</taxon>
    </lineage>
</organism>
<dbReference type="CDD" id="cd16917">
    <property type="entry name" value="HATPase_UhpB-NarQ-NarX-like"/>
    <property type="match status" value="1"/>
</dbReference>
<dbReference type="InterPro" id="IPR011712">
    <property type="entry name" value="Sig_transdc_His_kin_sub3_dim/P"/>
</dbReference>
<evidence type="ECO:0000313" key="11">
    <source>
        <dbReference type="EMBL" id="MBC6466308.1"/>
    </source>
</evidence>
<protein>
    <recommendedName>
        <fullName evidence="2">histidine kinase</fullName>
        <ecNumber evidence="2">2.7.13.3</ecNumber>
    </recommendedName>
</protein>
<dbReference type="PANTHER" id="PTHR24421:SF10">
    <property type="entry name" value="NITRATE_NITRITE SENSOR PROTEIN NARQ"/>
    <property type="match status" value="1"/>
</dbReference>
<sequence length="230" mass="24826">MRRVRTRELGERTWLLEKERETAARLAVEGERARVARELHDIVSHSVSVMVVQAGAARHAVEEGETADALAAVEKTGRDAMTELRHLLGVLAPDQEGADALAPQPGLSRLGTLVDRIAFAGLPVEVTINGEPTPLPTGIDVTAYRVVQEALTNALKHAPGSRAEVRVGYGTRNLRIEVLNTGSNAPVNAGDGRGLIGLRERVALYGGDLDARRRFGGGYRVRARIPLERP</sequence>
<proteinExistence type="predicted"/>
<evidence type="ECO:0000259" key="10">
    <source>
        <dbReference type="Pfam" id="PF07730"/>
    </source>
</evidence>
<dbReference type="Gene3D" id="3.30.565.10">
    <property type="entry name" value="Histidine kinase-like ATPase, C-terminal domain"/>
    <property type="match status" value="1"/>
</dbReference>
<feature type="domain" description="Signal transduction histidine kinase subgroup 3 dimerisation and phosphoacceptor" evidence="10">
    <location>
        <begin position="31"/>
        <end position="95"/>
    </location>
</feature>
<evidence type="ECO:0000256" key="8">
    <source>
        <dbReference type="ARBA" id="ARBA00023012"/>
    </source>
</evidence>
<dbReference type="Proteomes" id="UP000805614">
    <property type="component" value="Unassembled WGS sequence"/>
</dbReference>
<reference evidence="11 12" key="1">
    <citation type="submission" date="2020-06" db="EMBL/GenBank/DDBJ databases">
        <title>Actinomadura xiongansis sp. nov., isolated from soil of Baiyangdian.</title>
        <authorList>
            <person name="Zhang X."/>
        </authorList>
    </citation>
    <scope>NUCLEOTIDE SEQUENCE [LARGE SCALE GENOMIC DNA]</scope>
    <source>
        <strain evidence="11 12">HBUM206468</strain>
    </source>
</reference>
<evidence type="ECO:0000256" key="6">
    <source>
        <dbReference type="ARBA" id="ARBA00022777"/>
    </source>
</evidence>
<name>A0ABR7LNQ3_9ACTN</name>
<evidence type="ECO:0000256" key="5">
    <source>
        <dbReference type="ARBA" id="ARBA00022741"/>
    </source>
</evidence>
<comment type="caution">
    <text evidence="11">The sequence shown here is derived from an EMBL/GenBank/DDBJ whole genome shotgun (WGS) entry which is preliminary data.</text>
</comment>
<comment type="catalytic activity">
    <reaction evidence="1">
        <text>ATP + protein L-histidine = ADP + protein N-phospho-L-histidine.</text>
        <dbReference type="EC" id="2.7.13.3"/>
    </reaction>
</comment>
<keyword evidence="8" id="KW-0902">Two-component regulatory system</keyword>
<dbReference type="PANTHER" id="PTHR24421">
    <property type="entry name" value="NITRATE/NITRITE SENSOR PROTEIN NARX-RELATED"/>
    <property type="match status" value="1"/>
</dbReference>
<evidence type="ECO:0000256" key="3">
    <source>
        <dbReference type="ARBA" id="ARBA00022553"/>
    </source>
</evidence>
<dbReference type="Pfam" id="PF02518">
    <property type="entry name" value="HATPase_c"/>
    <property type="match status" value="1"/>
</dbReference>